<dbReference type="EMBL" id="JTDF01000528">
    <property type="protein sequence ID" value="KAF8571421.1"/>
    <property type="molecule type" value="Genomic_DNA"/>
</dbReference>
<comment type="function">
    <text evidence="2">May act as a GTPase-activating protein for Rab family protein(s).</text>
</comment>
<evidence type="ECO:0000313" key="5">
    <source>
        <dbReference type="Proteomes" id="UP000699462"/>
    </source>
</evidence>
<dbReference type="Gene3D" id="1.10.472.80">
    <property type="entry name" value="Ypt/Rab-GAP domain of gyp1p, domain 3"/>
    <property type="match status" value="1"/>
</dbReference>
<dbReference type="PANTHER" id="PTHR47219:SF10">
    <property type="entry name" value="GROWTH HORMONE-REGULATED TBC PROTEIN 1"/>
    <property type="match status" value="1"/>
</dbReference>
<comment type="caution">
    <text evidence="4">The sequence shown here is derived from an EMBL/GenBank/DDBJ whole genome shotgun (WGS) entry which is preliminary data.</text>
</comment>
<dbReference type="AlphaFoldDB" id="A0A8T0DXV0"/>
<dbReference type="OrthoDB" id="294251at2759"/>
<evidence type="ECO:0000256" key="2">
    <source>
        <dbReference type="ARBA" id="ARBA00043879"/>
    </source>
</evidence>
<evidence type="ECO:0000256" key="1">
    <source>
        <dbReference type="ARBA" id="ARBA00022468"/>
    </source>
</evidence>
<dbReference type="Gene3D" id="1.10.8.270">
    <property type="entry name" value="putative rabgap domain of human tbc1 domain family member 14 like domains"/>
    <property type="match status" value="1"/>
</dbReference>
<gene>
    <name evidence="4" type="ORF">P879_00828</name>
</gene>
<dbReference type="Proteomes" id="UP000699462">
    <property type="component" value="Unassembled WGS sequence"/>
</dbReference>
<keyword evidence="1" id="KW-0343">GTPase activation</keyword>
<evidence type="ECO:0000259" key="3">
    <source>
        <dbReference type="PROSITE" id="PS50086"/>
    </source>
</evidence>
<dbReference type="Pfam" id="PF00566">
    <property type="entry name" value="RabGAP-TBC"/>
    <property type="match status" value="1"/>
</dbReference>
<dbReference type="SUPFAM" id="SSF47923">
    <property type="entry name" value="Ypt/Rab-GAP domain of gyp1p"/>
    <property type="match status" value="2"/>
</dbReference>
<dbReference type="GO" id="GO:0031267">
    <property type="term" value="F:small GTPase binding"/>
    <property type="evidence" value="ECO:0007669"/>
    <property type="project" value="TreeGrafter"/>
</dbReference>
<dbReference type="FunFam" id="1.10.472.80:FF:000029">
    <property type="entry name" value="Growth hormone-regulated TBC protein 1"/>
    <property type="match status" value="1"/>
</dbReference>
<accession>A0A8T0DXV0</accession>
<protein>
    <recommendedName>
        <fullName evidence="3">Rab-GAP TBC domain-containing protein</fullName>
    </recommendedName>
</protein>
<feature type="domain" description="Rab-GAP TBC" evidence="3">
    <location>
        <begin position="66"/>
        <end position="284"/>
    </location>
</feature>
<sequence length="362" mass="42103">MTSERESGLFSSYGFESPDFVKREEYSDFKTQYSDTLVRRRSRWSYLLSKNSLKRGRQLKRFCRKGIPPDQRAEVLYLSIFITHSDLDGNFWSDATSTNIPWVVSFTAFTTTSTEITKRHFGRISKRLSQFVSDVPRTYPENVHFRNPDDSNSKLHSLERVLKAFAVKFPHIGYCQGLNYITAILLLVLRGRPEEVEEQAFWLLDALVNGILPSYYSDDMVSVRRDCMVLGELLRIKDNTLYGVIVNSGVNFTVLCAKWFICLYADVLPIETTLRIFDCLFYEGDKILFRAGLALIRLHRNQLLECDEFPVLITAFRNMCRDKQTLWCHEFLQALFNLSGSLSRSKISKLRVQCESRVHEDR</sequence>
<evidence type="ECO:0000313" key="4">
    <source>
        <dbReference type="EMBL" id="KAF8571421.1"/>
    </source>
</evidence>
<dbReference type="SMART" id="SM00164">
    <property type="entry name" value="TBC"/>
    <property type="match status" value="1"/>
</dbReference>
<keyword evidence="5" id="KW-1185">Reference proteome</keyword>
<proteinExistence type="predicted"/>
<dbReference type="PANTHER" id="PTHR47219">
    <property type="entry name" value="RAB GTPASE-ACTIVATING PROTEIN 1-LIKE"/>
    <property type="match status" value="1"/>
</dbReference>
<dbReference type="GO" id="GO:0005096">
    <property type="term" value="F:GTPase activator activity"/>
    <property type="evidence" value="ECO:0007669"/>
    <property type="project" value="UniProtKB-KW"/>
</dbReference>
<dbReference type="InterPro" id="IPR000195">
    <property type="entry name" value="Rab-GAP-TBC_dom"/>
</dbReference>
<dbReference type="InterPro" id="IPR035969">
    <property type="entry name" value="Rab-GAP_TBC_sf"/>
</dbReference>
<dbReference type="PROSITE" id="PS50086">
    <property type="entry name" value="TBC_RABGAP"/>
    <property type="match status" value="1"/>
</dbReference>
<reference evidence="4 5" key="1">
    <citation type="submission" date="2019-07" db="EMBL/GenBank/DDBJ databases">
        <title>Annotation for the trematode Paragonimus westermani.</title>
        <authorList>
            <person name="Choi Y.-J."/>
        </authorList>
    </citation>
    <scope>NUCLEOTIDE SEQUENCE [LARGE SCALE GENOMIC DNA]</scope>
    <source>
        <strain evidence="4">180907_Pwestermani</strain>
    </source>
</reference>
<organism evidence="4 5">
    <name type="scientific">Paragonimus westermani</name>
    <dbReference type="NCBI Taxonomy" id="34504"/>
    <lineage>
        <taxon>Eukaryota</taxon>
        <taxon>Metazoa</taxon>
        <taxon>Spiralia</taxon>
        <taxon>Lophotrochozoa</taxon>
        <taxon>Platyhelminthes</taxon>
        <taxon>Trematoda</taxon>
        <taxon>Digenea</taxon>
        <taxon>Plagiorchiida</taxon>
        <taxon>Troglotremata</taxon>
        <taxon>Troglotrematidae</taxon>
        <taxon>Paragonimus</taxon>
    </lineage>
</organism>
<name>A0A8T0DXV0_9TREM</name>
<dbReference type="InterPro" id="IPR050302">
    <property type="entry name" value="Rab_GAP_TBC_domain"/>
</dbReference>